<dbReference type="EMBL" id="CP029288">
    <property type="protein sequence ID" value="AWR98115.1"/>
    <property type="molecule type" value="Genomic_DNA"/>
</dbReference>
<name>A0A2U9IQ24_9CREN</name>
<dbReference type="Proteomes" id="UP000248410">
    <property type="component" value="Chromosome"/>
</dbReference>
<accession>A0A2U9IQ24</accession>
<dbReference type="AlphaFoldDB" id="A0A2U9IQ24"/>
<dbReference type="KEGG" id="asul:DFR86_11600"/>
<evidence type="ECO:0000313" key="1">
    <source>
        <dbReference type="EMBL" id="AWR98115.1"/>
    </source>
</evidence>
<sequence length="105" mass="12026">MEVQFRLGIKLHTLIINNDDEVISSEVEPSIKVGKYTFYLFLEEFVARNKSNEILYSKPLPLKDIISQVIELSAKEGKKPELLNDSFICKVIYDGAYDPAMDNLK</sequence>
<dbReference type="GeneID" id="36838623"/>
<gene>
    <name evidence="1" type="ORF">DFR86_11600</name>
</gene>
<evidence type="ECO:0000313" key="2">
    <source>
        <dbReference type="Proteomes" id="UP000248410"/>
    </source>
</evidence>
<proteinExistence type="predicted"/>
<protein>
    <submittedName>
        <fullName evidence="1">Uncharacterized protein</fullName>
    </submittedName>
</protein>
<keyword evidence="2" id="KW-1185">Reference proteome</keyword>
<organism evidence="1 2">
    <name type="scientific">Acidianus sulfidivorans JP7</name>
    <dbReference type="NCBI Taxonomy" id="619593"/>
    <lineage>
        <taxon>Archaea</taxon>
        <taxon>Thermoproteota</taxon>
        <taxon>Thermoprotei</taxon>
        <taxon>Sulfolobales</taxon>
        <taxon>Sulfolobaceae</taxon>
        <taxon>Acidianus</taxon>
    </lineage>
</organism>
<dbReference type="RefSeq" id="WP_110381005.1">
    <property type="nucleotide sequence ID" value="NZ_CP029288.2"/>
</dbReference>
<reference evidence="1 2" key="1">
    <citation type="submission" date="2018-05" db="EMBL/GenBank/DDBJ databases">
        <title>Complete Genome Sequences of Extremely Thermoacidophilic, Metal-Mobilizing Type-Strain Members of the Archaeal Family Sulfolobaceae: Acidianus brierleyi DSM-1651T, Acidianus sulfidivorans DSM-18786T, Metallosphaera hakonensis DSM-7519T, and Metallosphaera prunae DSM-10039T.</title>
        <authorList>
            <person name="Counts J.A."/>
            <person name="Kelly R.M."/>
        </authorList>
    </citation>
    <scope>NUCLEOTIDE SEQUENCE [LARGE SCALE GENOMIC DNA]</scope>
    <source>
        <strain evidence="1 2">JP7</strain>
    </source>
</reference>